<accession>A0AAC9PRR6</accession>
<name>A0AAC9PRR6_9PSEU</name>
<sequence>MPATAPVEPPEHTDAAWWLVVIPPSSRDCPPAGVPRPRPNRALRVRRLYRGGQFGFRLVMTCLKRV</sequence>
<dbReference type="AlphaFoldDB" id="A0AAC9PRR6"/>
<protein>
    <submittedName>
        <fullName evidence="1">Uncharacterized protein</fullName>
    </submittedName>
</protein>
<gene>
    <name evidence="1" type="ORF">UA74_11590</name>
</gene>
<dbReference type="EMBL" id="CP016076">
    <property type="protein sequence ID" value="APU14378.1"/>
    <property type="molecule type" value="Genomic_DNA"/>
</dbReference>
<dbReference type="KEGG" id="acad:UA74_11590"/>
<evidence type="ECO:0000313" key="2">
    <source>
        <dbReference type="Proteomes" id="UP000185511"/>
    </source>
</evidence>
<evidence type="ECO:0000313" key="1">
    <source>
        <dbReference type="EMBL" id="APU14378.1"/>
    </source>
</evidence>
<reference evidence="2" key="1">
    <citation type="submission" date="2016-06" db="EMBL/GenBank/DDBJ databases">
        <title>Complete genome sequence of Actinoalloteichus fjordicus DSM 46855 (=ADI127-17), type strain of the new species Actinoalloteichus fjordicus.</title>
        <authorList>
            <person name="Ruckert C."/>
            <person name="Nouioui I."/>
            <person name="Willmese J."/>
            <person name="van Wezel G."/>
            <person name="Klenk H.-P."/>
            <person name="Kalinowski J."/>
            <person name="Zotchev S.B."/>
        </authorList>
    </citation>
    <scope>NUCLEOTIDE SEQUENCE [LARGE SCALE GENOMIC DNA]</scope>
    <source>
        <strain evidence="2">ADI127-7</strain>
    </source>
</reference>
<organism evidence="1 2">
    <name type="scientific">Actinoalloteichus fjordicus</name>
    <dbReference type="NCBI Taxonomy" id="1612552"/>
    <lineage>
        <taxon>Bacteria</taxon>
        <taxon>Bacillati</taxon>
        <taxon>Actinomycetota</taxon>
        <taxon>Actinomycetes</taxon>
        <taxon>Pseudonocardiales</taxon>
        <taxon>Pseudonocardiaceae</taxon>
        <taxon>Actinoalloteichus</taxon>
    </lineage>
</organism>
<dbReference type="Proteomes" id="UP000185511">
    <property type="component" value="Chromosome"/>
</dbReference>
<proteinExistence type="predicted"/>
<keyword evidence="2" id="KW-1185">Reference proteome</keyword>